<dbReference type="HAMAP" id="MF_00795">
    <property type="entry name" value="CutC"/>
    <property type="match status" value="1"/>
</dbReference>
<accession>A0A379MUZ6</accession>
<dbReference type="Pfam" id="PF03932">
    <property type="entry name" value="CutC"/>
    <property type="match status" value="1"/>
</dbReference>
<reference evidence="3 4" key="1">
    <citation type="submission" date="2018-06" db="EMBL/GenBank/DDBJ databases">
        <authorList>
            <consortium name="Pathogen Informatics"/>
            <person name="Doyle S."/>
        </authorList>
    </citation>
    <scope>NUCLEOTIDE SEQUENCE [LARGE SCALE GENOMIC DNA]</scope>
    <source>
        <strain evidence="3 4">NCTC11190</strain>
    </source>
</reference>
<dbReference type="STRING" id="880526.GCA_000427365_01875"/>
<dbReference type="GO" id="GO:0005507">
    <property type="term" value="F:copper ion binding"/>
    <property type="evidence" value="ECO:0007669"/>
    <property type="project" value="TreeGrafter"/>
</dbReference>
<dbReference type="RefSeq" id="WP_027291469.1">
    <property type="nucleotide sequence ID" value="NZ_CALVFX010000001.1"/>
</dbReference>
<dbReference type="OrthoDB" id="9815677at2"/>
<evidence type="ECO:0000313" key="3">
    <source>
        <dbReference type="EMBL" id="SUE34710.1"/>
    </source>
</evidence>
<dbReference type="Gene3D" id="3.20.20.380">
    <property type="entry name" value="Copper homeostasis (CutC) domain"/>
    <property type="match status" value="1"/>
</dbReference>
<dbReference type="EMBL" id="UGVL01000001">
    <property type="protein sequence ID" value="SUE34710.1"/>
    <property type="molecule type" value="Genomic_DNA"/>
</dbReference>
<evidence type="ECO:0000256" key="2">
    <source>
        <dbReference type="HAMAP-Rule" id="MF_00795"/>
    </source>
</evidence>
<comment type="subcellular location">
    <subcellularLocation>
        <location evidence="2">Cytoplasm</location>
    </subcellularLocation>
</comment>
<gene>
    <name evidence="2 3" type="primary">cutC</name>
    <name evidence="3" type="ORF">NCTC11190_01943</name>
</gene>
<proteinExistence type="inferred from homology"/>
<dbReference type="PANTHER" id="PTHR12598">
    <property type="entry name" value="COPPER HOMEOSTASIS PROTEIN CUTC"/>
    <property type="match status" value="1"/>
</dbReference>
<evidence type="ECO:0000256" key="1">
    <source>
        <dbReference type="ARBA" id="ARBA00007768"/>
    </source>
</evidence>
<dbReference type="Proteomes" id="UP000255233">
    <property type="component" value="Unassembled WGS sequence"/>
</dbReference>
<dbReference type="AlphaFoldDB" id="A0A379MUZ6"/>
<evidence type="ECO:0000313" key="4">
    <source>
        <dbReference type="Proteomes" id="UP000255233"/>
    </source>
</evidence>
<protein>
    <recommendedName>
        <fullName evidence="2">PF03932 family protein CutC</fullName>
    </recommendedName>
</protein>
<dbReference type="InterPro" id="IPR036822">
    <property type="entry name" value="CutC-like_dom_sf"/>
</dbReference>
<comment type="caution">
    <text evidence="2">Once thought to be involved in copper homeostasis, experiments in E.coli have shown this is not the case.</text>
</comment>
<keyword evidence="4" id="KW-1185">Reference proteome</keyword>
<dbReference type="InterPro" id="IPR005627">
    <property type="entry name" value="CutC-like"/>
</dbReference>
<name>A0A379MUZ6_9BACT</name>
<dbReference type="FunFam" id="3.20.20.380:FF:000001">
    <property type="entry name" value="Copper homeostasis protein CutC"/>
    <property type="match status" value="1"/>
</dbReference>
<sequence>MVRPVIEVCANSAASCVAAEQGGAARVELCAGIPEGGTTPSYGEMVTARRAIGIRMNVIIRPRGGDFLYTPAEIQTMLLDIEAAKAAGADGVVFGCLKADGTIDAERNRELKQAAGSLSTTFHRAFDVCRDPFEALEQIIALGFDRILTSGQEATAPQGAELIARLVERAAGRIVIMPGCGVNENNVAELARRTGAQEFHMSARHRVEGGMEYRNERVSMGGTVTVEEFARDITDPERVARSIEALRHV</sequence>
<organism evidence="3 4">
    <name type="scientific">Rikenella microfusus</name>
    <dbReference type="NCBI Taxonomy" id="28139"/>
    <lineage>
        <taxon>Bacteria</taxon>
        <taxon>Pseudomonadati</taxon>
        <taxon>Bacteroidota</taxon>
        <taxon>Bacteroidia</taxon>
        <taxon>Bacteroidales</taxon>
        <taxon>Rikenellaceae</taxon>
        <taxon>Rikenella</taxon>
    </lineage>
</organism>
<keyword evidence="2" id="KW-0963">Cytoplasm</keyword>
<comment type="similarity">
    <text evidence="1 2">Belongs to the CutC family.</text>
</comment>
<dbReference type="GO" id="GO:0005737">
    <property type="term" value="C:cytoplasm"/>
    <property type="evidence" value="ECO:0007669"/>
    <property type="project" value="UniProtKB-SubCell"/>
</dbReference>
<dbReference type="SUPFAM" id="SSF110395">
    <property type="entry name" value="CutC-like"/>
    <property type="match status" value="1"/>
</dbReference>
<dbReference type="PANTHER" id="PTHR12598:SF0">
    <property type="entry name" value="COPPER HOMEOSTASIS PROTEIN CUTC HOMOLOG"/>
    <property type="match status" value="1"/>
</dbReference>